<evidence type="ECO:0000256" key="1">
    <source>
        <dbReference type="ARBA" id="ARBA00007953"/>
    </source>
</evidence>
<reference evidence="6" key="1">
    <citation type="submission" date="2022-06" db="EMBL/GenBank/DDBJ databases">
        <title>Idiomarina rhizosphaerae M1R2S28.</title>
        <authorList>
            <person name="Sun J.-Q."/>
            <person name="Li L.-F."/>
        </authorList>
    </citation>
    <scope>NUCLEOTIDE SEQUENCE</scope>
    <source>
        <strain evidence="6">M1R2S28</strain>
    </source>
</reference>
<proteinExistence type="inferred from homology"/>
<comment type="similarity">
    <text evidence="1 4">Belongs to the pseudouridine synthase TruD family.</text>
</comment>
<dbReference type="SUPFAM" id="SSF55120">
    <property type="entry name" value="Pseudouridine synthase"/>
    <property type="match status" value="1"/>
</dbReference>
<organism evidence="6 7">
    <name type="scientific">Idiomarina rhizosphaerae</name>
    <dbReference type="NCBI Taxonomy" id="2961572"/>
    <lineage>
        <taxon>Bacteria</taxon>
        <taxon>Pseudomonadati</taxon>
        <taxon>Pseudomonadota</taxon>
        <taxon>Gammaproteobacteria</taxon>
        <taxon>Alteromonadales</taxon>
        <taxon>Idiomarinaceae</taxon>
        <taxon>Idiomarina</taxon>
    </lineage>
</organism>
<dbReference type="Gene3D" id="3.30.2350.20">
    <property type="entry name" value="TruD, catalytic domain"/>
    <property type="match status" value="1"/>
</dbReference>
<dbReference type="Proteomes" id="UP001139474">
    <property type="component" value="Unassembled WGS sequence"/>
</dbReference>
<evidence type="ECO:0000256" key="4">
    <source>
        <dbReference type="HAMAP-Rule" id="MF_01082"/>
    </source>
</evidence>
<feature type="active site" description="Nucleophile" evidence="4">
    <location>
        <position position="85"/>
    </location>
</feature>
<dbReference type="GO" id="GO:0160150">
    <property type="term" value="F:tRNA pseudouridine(13) synthase activity"/>
    <property type="evidence" value="ECO:0007669"/>
    <property type="project" value="UniProtKB-EC"/>
</dbReference>
<dbReference type="EMBL" id="JAMZDE010000007">
    <property type="protein sequence ID" value="MCP1339545.1"/>
    <property type="molecule type" value="Genomic_DNA"/>
</dbReference>
<dbReference type="InterPro" id="IPR001656">
    <property type="entry name" value="PsdUridine_synth_TruD"/>
</dbReference>
<accession>A0A9X2FX35</accession>
<dbReference type="PANTHER" id="PTHR47811">
    <property type="entry name" value="TRNA PSEUDOURIDINE SYNTHASE D"/>
    <property type="match status" value="1"/>
</dbReference>
<evidence type="ECO:0000256" key="2">
    <source>
        <dbReference type="ARBA" id="ARBA00022694"/>
    </source>
</evidence>
<dbReference type="InterPro" id="IPR020119">
    <property type="entry name" value="PsdUridine_synth_TruD_CS"/>
</dbReference>
<dbReference type="PROSITE" id="PS01268">
    <property type="entry name" value="UPF0024"/>
    <property type="match status" value="1"/>
</dbReference>
<evidence type="ECO:0000313" key="6">
    <source>
        <dbReference type="EMBL" id="MCP1339545.1"/>
    </source>
</evidence>
<dbReference type="Gene3D" id="3.30.2340.10">
    <property type="entry name" value="TruD, insertion domain"/>
    <property type="match status" value="1"/>
</dbReference>
<dbReference type="CDD" id="cd02575">
    <property type="entry name" value="PseudoU_synth_EcTruD"/>
    <property type="match status" value="1"/>
</dbReference>
<evidence type="ECO:0000313" key="7">
    <source>
        <dbReference type="Proteomes" id="UP001139474"/>
    </source>
</evidence>
<evidence type="ECO:0000256" key="3">
    <source>
        <dbReference type="ARBA" id="ARBA00023235"/>
    </source>
</evidence>
<dbReference type="EC" id="5.4.99.27" evidence="4"/>
<dbReference type="GO" id="GO:0005829">
    <property type="term" value="C:cytosol"/>
    <property type="evidence" value="ECO:0007669"/>
    <property type="project" value="TreeGrafter"/>
</dbReference>
<keyword evidence="7" id="KW-1185">Reference proteome</keyword>
<dbReference type="InterPro" id="IPR011760">
    <property type="entry name" value="PsdUridine_synth_TruD_insert"/>
</dbReference>
<evidence type="ECO:0000259" key="5">
    <source>
        <dbReference type="PROSITE" id="PS50984"/>
    </source>
</evidence>
<keyword evidence="2 4" id="KW-0819">tRNA processing</keyword>
<dbReference type="InterPro" id="IPR043165">
    <property type="entry name" value="TruD_insert_sf"/>
</dbReference>
<dbReference type="GO" id="GO:0003723">
    <property type="term" value="F:RNA binding"/>
    <property type="evidence" value="ECO:0007669"/>
    <property type="project" value="InterPro"/>
</dbReference>
<dbReference type="PANTHER" id="PTHR47811:SF1">
    <property type="entry name" value="TRNA PSEUDOURIDINE SYNTHASE D"/>
    <property type="match status" value="1"/>
</dbReference>
<comment type="catalytic activity">
    <reaction evidence="4">
        <text>uridine(13) in tRNA = pseudouridine(13) in tRNA</text>
        <dbReference type="Rhea" id="RHEA:42540"/>
        <dbReference type="Rhea" id="RHEA-COMP:10105"/>
        <dbReference type="Rhea" id="RHEA-COMP:10106"/>
        <dbReference type="ChEBI" id="CHEBI:65314"/>
        <dbReference type="ChEBI" id="CHEBI:65315"/>
        <dbReference type="EC" id="5.4.99.27"/>
    </reaction>
</comment>
<feature type="domain" description="TRUD" evidence="5">
    <location>
        <begin position="160"/>
        <end position="310"/>
    </location>
</feature>
<dbReference type="InterPro" id="IPR050170">
    <property type="entry name" value="TruD_pseudoU_synthase"/>
</dbReference>
<dbReference type="PROSITE" id="PS50984">
    <property type="entry name" value="TRUD"/>
    <property type="match status" value="1"/>
</dbReference>
<gene>
    <name evidence="4" type="primary">truD</name>
    <name evidence="6" type="ORF">NJR55_08040</name>
</gene>
<protein>
    <recommendedName>
        <fullName evidence="4">tRNA pseudouridine synthase D</fullName>
        <ecNumber evidence="4">5.4.99.27</ecNumber>
    </recommendedName>
    <alternativeName>
        <fullName evidence="4">tRNA pseudouridine(13) synthase</fullName>
    </alternativeName>
    <alternativeName>
        <fullName evidence="4">tRNA pseudouridylate synthase D</fullName>
    </alternativeName>
    <alternativeName>
        <fullName evidence="4">tRNA-uridine isomerase D</fullName>
    </alternativeName>
</protein>
<dbReference type="GO" id="GO:0031119">
    <property type="term" value="P:tRNA pseudouridine synthesis"/>
    <property type="evidence" value="ECO:0007669"/>
    <property type="project" value="UniProtKB-UniRule"/>
</dbReference>
<dbReference type="HAMAP" id="MF_01082">
    <property type="entry name" value="TruD"/>
    <property type="match status" value="1"/>
</dbReference>
<dbReference type="Pfam" id="PF01142">
    <property type="entry name" value="TruD"/>
    <property type="match status" value="2"/>
</dbReference>
<keyword evidence="3 4" id="KW-0413">Isomerase</keyword>
<dbReference type="AlphaFoldDB" id="A0A9X2FX35"/>
<dbReference type="InterPro" id="IPR020103">
    <property type="entry name" value="PsdUridine_synth_cat_dom_sf"/>
</dbReference>
<name>A0A9X2FX35_9GAMM</name>
<dbReference type="InterPro" id="IPR042214">
    <property type="entry name" value="TruD_catalytic"/>
</dbReference>
<comment type="caution">
    <text evidence="6">The sequence shown here is derived from an EMBL/GenBank/DDBJ whole genome shotgun (WGS) entry which is preliminary data.</text>
</comment>
<sequence>MLAPSQVSLAELPRLHKGDRPQAEFKQTPEDFQVIEQLDVADDGEGEHQWLWVRKTGANTNFCAEKIARFARASERNVSYSGLKDRQAVTWQWFSIQLPGKETLNWNELNDKEMSVERVIRRTKKLKTGFHRANRFVIRLANVSSREALEQLWQGVSERGVINYFGEQRFGRNGDNVAQAERWLMASRPPRISRTKRSLYLSALRSYLFNEIVAERIRQFGVEGTLAGDCVMLEGSQSVFTVEQWDDELKQRLANNNIYLTAPLAGSTNKPLVKGEADAFEQSLLQPFDSWLQALRKLRVDAARRAILLRVEKPEVSWQGKDAELRFTLPSGAYATTVLNEIVDLSGESR</sequence>
<comment type="function">
    <text evidence="4">Responsible for synthesis of pseudouridine from uracil-13 in transfer RNAs.</text>
</comment>
<dbReference type="RefSeq" id="WP_253619426.1">
    <property type="nucleotide sequence ID" value="NZ_JAMZDE010000007.1"/>
</dbReference>